<dbReference type="RefSeq" id="WP_091937174.1">
    <property type="nucleotide sequence ID" value="NZ_FOUJ01000005.1"/>
</dbReference>
<sequence length="346" mass="38817">MWKWYKYRILFLLALALLSTSIGFASAATDVFEEFAEDSHYIASRGNVPDTIDQEWKNALRDCWLNIIKKVGPSYSEFDSSINNIGVGNNILNVYVGSAYKGQINDSRIDEMYQNIGSYCEENCGINDVPVVFLWDEDEEDMALPDYGYEMFEKAANSSEFVAARGTMPIITDATEKRDWTDLLVHCSRANDKIDNYFVSSGGPVSSFGTYIDGYLKVGLDSATPERVNDSVIDEIYKTIDEAAQEEGVNDVPAVFMWEHEEEIDLETDDSTSDSGLVTIKDENGTYIDVDKDAVYIDENGKYALKDNSTIDESSESNTHTTPGFTSIMLILCMSIISRFTKTEKD</sequence>
<keyword evidence="2" id="KW-1185">Reference proteome</keyword>
<evidence type="ECO:0000313" key="2">
    <source>
        <dbReference type="Proteomes" id="UP000198535"/>
    </source>
</evidence>
<dbReference type="Proteomes" id="UP000198535">
    <property type="component" value="Unassembled WGS sequence"/>
</dbReference>
<protein>
    <submittedName>
        <fullName evidence="1">Uncharacterized protein</fullName>
    </submittedName>
</protein>
<organism evidence="1 2">
    <name type="scientific">Methanolobus profundi</name>
    <dbReference type="NCBI Taxonomy" id="487685"/>
    <lineage>
        <taxon>Archaea</taxon>
        <taxon>Methanobacteriati</taxon>
        <taxon>Methanobacteriota</taxon>
        <taxon>Stenosarchaea group</taxon>
        <taxon>Methanomicrobia</taxon>
        <taxon>Methanosarcinales</taxon>
        <taxon>Methanosarcinaceae</taxon>
        <taxon>Methanolobus</taxon>
    </lineage>
</organism>
<reference evidence="2" key="1">
    <citation type="submission" date="2016-10" db="EMBL/GenBank/DDBJ databases">
        <authorList>
            <person name="Varghese N."/>
            <person name="Submissions S."/>
        </authorList>
    </citation>
    <scope>NUCLEOTIDE SEQUENCE [LARGE SCALE GENOMIC DNA]</scope>
    <source>
        <strain evidence="2">Mob M</strain>
    </source>
</reference>
<accession>A0A1I4TNR3</accession>
<name>A0A1I4TNR3_9EURY</name>
<evidence type="ECO:0000313" key="1">
    <source>
        <dbReference type="EMBL" id="SFM78438.1"/>
    </source>
</evidence>
<gene>
    <name evidence="1" type="ORF">SAMN04488696_2371</name>
</gene>
<dbReference type="EMBL" id="FOUJ01000005">
    <property type="protein sequence ID" value="SFM78438.1"/>
    <property type="molecule type" value="Genomic_DNA"/>
</dbReference>
<dbReference type="OrthoDB" id="136081at2157"/>
<dbReference type="AlphaFoldDB" id="A0A1I4TNR3"/>
<proteinExistence type="predicted"/>
<dbReference type="STRING" id="487685.SAMN04488696_2371"/>